<dbReference type="AlphaFoldDB" id="A0A645HRK1"/>
<evidence type="ECO:0000313" key="2">
    <source>
        <dbReference type="EMBL" id="MPN40839.1"/>
    </source>
</evidence>
<dbReference type="PANTHER" id="PTHR42930:SF3">
    <property type="entry name" value="PHOSPHATE-SPECIFIC TRANSPORT SYSTEM ACCESSORY PROTEIN PHOU"/>
    <property type="match status" value="1"/>
</dbReference>
<feature type="domain" description="PhoU" evidence="1">
    <location>
        <begin position="2"/>
        <end position="40"/>
    </location>
</feature>
<reference evidence="2" key="1">
    <citation type="submission" date="2019-08" db="EMBL/GenBank/DDBJ databases">
        <authorList>
            <person name="Kucharzyk K."/>
            <person name="Murdoch R.W."/>
            <person name="Higgins S."/>
            <person name="Loffler F."/>
        </authorList>
    </citation>
    <scope>NUCLEOTIDE SEQUENCE</scope>
</reference>
<dbReference type="InterPro" id="IPR028366">
    <property type="entry name" value="PhoU"/>
</dbReference>
<dbReference type="GO" id="GO:0045936">
    <property type="term" value="P:negative regulation of phosphate metabolic process"/>
    <property type="evidence" value="ECO:0007669"/>
    <property type="project" value="InterPro"/>
</dbReference>
<dbReference type="SUPFAM" id="SSF109755">
    <property type="entry name" value="PhoU-like"/>
    <property type="match status" value="1"/>
</dbReference>
<dbReference type="EMBL" id="VSSQ01097500">
    <property type="protein sequence ID" value="MPN40839.1"/>
    <property type="molecule type" value="Genomic_DNA"/>
</dbReference>
<protein>
    <submittedName>
        <fullName evidence="2">Phosphate-specific transport system accessory protein PhoU</fullName>
    </submittedName>
</protein>
<organism evidence="2">
    <name type="scientific">bioreactor metagenome</name>
    <dbReference type="NCBI Taxonomy" id="1076179"/>
    <lineage>
        <taxon>unclassified sequences</taxon>
        <taxon>metagenomes</taxon>
        <taxon>ecological metagenomes</taxon>
    </lineage>
</organism>
<dbReference type="GO" id="GO:0030643">
    <property type="term" value="P:intracellular phosphate ion homeostasis"/>
    <property type="evidence" value="ECO:0007669"/>
    <property type="project" value="InterPro"/>
</dbReference>
<proteinExistence type="predicted"/>
<dbReference type="Gene3D" id="1.20.58.220">
    <property type="entry name" value="Phosphate transport system protein phou homolog 2, domain 2"/>
    <property type="match status" value="1"/>
</dbReference>
<dbReference type="Pfam" id="PF01895">
    <property type="entry name" value="PhoU"/>
    <property type="match status" value="2"/>
</dbReference>
<name>A0A645HRK1_9ZZZZ</name>
<gene>
    <name evidence="2" type="primary">phoU_42</name>
    <name evidence="2" type="ORF">SDC9_188379</name>
</gene>
<dbReference type="InterPro" id="IPR026022">
    <property type="entry name" value="PhoU_dom"/>
</dbReference>
<feature type="domain" description="PhoU" evidence="1">
    <location>
        <begin position="56"/>
        <end position="140"/>
    </location>
</feature>
<dbReference type="NCBIfam" id="TIGR02135">
    <property type="entry name" value="phoU_full"/>
    <property type="match status" value="1"/>
</dbReference>
<comment type="caution">
    <text evidence="2">The sequence shown here is derived from an EMBL/GenBank/DDBJ whole genome shotgun (WGS) entry which is preliminary data.</text>
</comment>
<sequence>MMLLLQQQPVATVLRVISSALKMITDMERVGDQAADIAEISRFIIGNGEVVNDDMKKMAKEAIKMVTDSVDSFVKKDLELARKVIAYDDVVDNWFTTLKKEIIEMIAKDSLRGEYYIDILMIAKYLERIGDHATNIAEWVEFSITGVRSKNN</sequence>
<dbReference type="PANTHER" id="PTHR42930">
    <property type="entry name" value="PHOSPHATE-SPECIFIC TRANSPORT SYSTEM ACCESSORY PROTEIN PHOU"/>
    <property type="match status" value="1"/>
</dbReference>
<dbReference type="InterPro" id="IPR038078">
    <property type="entry name" value="PhoU-like_sf"/>
</dbReference>
<evidence type="ECO:0000259" key="1">
    <source>
        <dbReference type="Pfam" id="PF01895"/>
    </source>
</evidence>
<accession>A0A645HRK1</accession>